<gene>
    <name evidence="4" type="ORF">ACGTZG_11325</name>
    <name evidence="5" type="ORF">HF872_04490</name>
</gene>
<protein>
    <submittedName>
        <fullName evidence="4">Phosphoribosyltransferase family protein</fullName>
    </submittedName>
</protein>
<dbReference type="RefSeq" id="WP_059076206.1">
    <property type="nucleotide sequence ID" value="NZ_CP011940.1"/>
</dbReference>
<evidence type="ECO:0000313" key="7">
    <source>
        <dbReference type="Proteomes" id="UP001605989"/>
    </source>
</evidence>
<dbReference type="Gene3D" id="3.40.50.2020">
    <property type="match status" value="1"/>
</dbReference>
<organism evidence="5 6">
    <name type="scientific">Megasphaera hexanoica</name>
    <dbReference type="NCBI Taxonomy" id="1675036"/>
    <lineage>
        <taxon>Bacteria</taxon>
        <taxon>Bacillati</taxon>
        <taxon>Bacillota</taxon>
        <taxon>Negativicutes</taxon>
        <taxon>Veillonellales</taxon>
        <taxon>Veillonellaceae</taxon>
        <taxon>Megasphaera</taxon>
    </lineage>
</organism>
<accession>A0A848BZX3</accession>
<dbReference type="EMBL" id="JBIEKR010000010">
    <property type="protein sequence ID" value="MFG6273777.1"/>
    <property type="molecule type" value="Genomic_DNA"/>
</dbReference>
<dbReference type="OrthoDB" id="9779910at2"/>
<dbReference type="EMBL" id="JABAFG010000005">
    <property type="protein sequence ID" value="NME27883.1"/>
    <property type="molecule type" value="Genomic_DNA"/>
</dbReference>
<dbReference type="Proteomes" id="UP001605989">
    <property type="component" value="Unassembled WGS sequence"/>
</dbReference>
<evidence type="ECO:0000256" key="2">
    <source>
        <dbReference type="ARBA" id="ARBA00022726"/>
    </source>
</evidence>
<dbReference type="CDD" id="cd06223">
    <property type="entry name" value="PRTases_typeI"/>
    <property type="match status" value="1"/>
</dbReference>
<sequence>MVYASESTYQVEFNHHAYTLPVCPGAGGISLVKVDFIHNPYLMYDAAVEANRYMNHNISNHIDIIVTPECRCITLATQLAFMNGCQVIMLRKSLSADEEQRPFWSGTYQSRTHNRPEHLYLTEDKARMMAGKQVLVLDDVSSTGKTFIAIHNVLENVNVRASFFAIFDEDCEKDKQLATLPSYYFLKTLPVPDYSE</sequence>
<feature type="domain" description="Phosphoribosyltransferase" evidence="3">
    <location>
        <begin position="52"/>
        <end position="168"/>
    </location>
</feature>
<keyword evidence="2" id="KW-0660">Purine salvage</keyword>
<evidence type="ECO:0000259" key="3">
    <source>
        <dbReference type="Pfam" id="PF00156"/>
    </source>
</evidence>
<evidence type="ECO:0000256" key="1">
    <source>
        <dbReference type="ARBA" id="ARBA00022679"/>
    </source>
</evidence>
<reference evidence="4 7" key="2">
    <citation type="submission" date="2024-10" db="EMBL/GenBank/DDBJ databases">
        <authorList>
            <person name="Sang B.-I."/>
            <person name="Prabhaharan D."/>
        </authorList>
    </citation>
    <scope>NUCLEOTIDE SEQUENCE [LARGE SCALE GENOMIC DNA]</scope>
    <source>
        <strain evidence="4 7">MH</strain>
    </source>
</reference>
<dbReference type="InterPro" id="IPR000836">
    <property type="entry name" value="PRTase_dom"/>
</dbReference>
<dbReference type="PANTHER" id="PTHR43864">
    <property type="entry name" value="HYPOXANTHINE/GUANINE PHOSPHORIBOSYLTRANSFERASE"/>
    <property type="match status" value="1"/>
</dbReference>
<keyword evidence="1" id="KW-0808">Transferase</keyword>
<keyword evidence="4" id="KW-0328">Glycosyltransferase</keyword>
<dbReference type="GO" id="GO:0016757">
    <property type="term" value="F:glycosyltransferase activity"/>
    <property type="evidence" value="ECO:0007669"/>
    <property type="project" value="UniProtKB-KW"/>
</dbReference>
<name>A0A848BZX3_9FIRM</name>
<dbReference type="Pfam" id="PF00156">
    <property type="entry name" value="Pribosyltran"/>
    <property type="match status" value="1"/>
</dbReference>
<proteinExistence type="predicted"/>
<dbReference type="PANTHER" id="PTHR43864:SF1">
    <property type="entry name" value="XANTHINE PHOSPHORIBOSYLTRANSFERASE"/>
    <property type="match status" value="1"/>
</dbReference>
<comment type="caution">
    <text evidence="5">The sequence shown here is derived from an EMBL/GenBank/DDBJ whole genome shotgun (WGS) entry which is preliminary data.</text>
</comment>
<dbReference type="InterPro" id="IPR029057">
    <property type="entry name" value="PRTase-like"/>
</dbReference>
<dbReference type="GO" id="GO:0006166">
    <property type="term" value="P:purine ribonucleoside salvage"/>
    <property type="evidence" value="ECO:0007669"/>
    <property type="project" value="UniProtKB-KW"/>
</dbReference>
<dbReference type="KEGG" id="mhw:ACT01_01855"/>
<evidence type="ECO:0000313" key="6">
    <source>
        <dbReference type="Proteomes" id="UP000591071"/>
    </source>
</evidence>
<keyword evidence="7" id="KW-1185">Reference proteome</keyword>
<dbReference type="AlphaFoldDB" id="A0A848BZX3"/>
<evidence type="ECO:0000313" key="5">
    <source>
        <dbReference type="EMBL" id="NME27883.1"/>
    </source>
</evidence>
<dbReference type="SUPFAM" id="SSF53271">
    <property type="entry name" value="PRTase-like"/>
    <property type="match status" value="1"/>
</dbReference>
<evidence type="ECO:0000313" key="4">
    <source>
        <dbReference type="EMBL" id="MFG6273777.1"/>
    </source>
</evidence>
<reference evidence="5 6" key="1">
    <citation type="submission" date="2020-04" db="EMBL/GenBank/DDBJ databases">
        <authorList>
            <person name="Hitch T.C.A."/>
            <person name="Wylensek D."/>
            <person name="Clavel T."/>
        </authorList>
    </citation>
    <scope>NUCLEOTIDE SEQUENCE [LARGE SCALE GENOMIC DNA]</scope>
    <source>
        <strain evidence="5 6">Oil-RF-744-FAT-WT-6-1</strain>
    </source>
</reference>
<dbReference type="Proteomes" id="UP000591071">
    <property type="component" value="Unassembled WGS sequence"/>
</dbReference>
<dbReference type="InterPro" id="IPR050118">
    <property type="entry name" value="Pur/Pyrimidine_PRTase"/>
</dbReference>